<evidence type="ECO:0008006" key="5">
    <source>
        <dbReference type="Google" id="ProtNLM"/>
    </source>
</evidence>
<reference evidence="3 4" key="1">
    <citation type="submission" date="2013-03" db="EMBL/GenBank/DDBJ databases">
        <title>Draft genome sequence of Gracibacillus halophilus YIM-C55.5, a moderately halophilic and thermophilic organism from the Xiaochaidamu salt lake.</title>
        <authorList>
            <person name="Sugumar T."/>
            <person name="Polireddy D.R."/>
            <person name="Antony A."/>
            <person name="Madhava Y.R."/>
            <person name="Sivakumar N."/>
        </authorList>
    </citation>
    <scope>NUCLEOTIDE SEQUENCE [LARGE SCALE GENOMIC DNA]</scope>
    <source>
        <strain evidence="3 4">YIM-C55.5</strain>
    </source>
</reference>
<accession>N4WV25</accession>
<organism evidence="3 4">
    <name type="scientific">Gracilibacillus halophilus YIM-C55.5</name>
    <dbReference type="NCBI Taxonomy" id="1308866"/>
    <lineage>
        <taxon>Bacteria</taxon>
        <taxon>Bacillati</taxon>
        <taxon>Bacillota</taxon>
        <taxon>Bacilli</taxon>
        <taxon>Bacillales</taxon>
        <taxon>Bacillaceae</taxon>
        <taxon>Gracilibacillus</taxon>
    </lineage>
</organism>
<feature type="compositionally biased region" description="Basic and acidic residues" evidence="2">
    <location>
        <begin position="88"/>
        <end position="98"/>
    </location>
</feature>
<comment type="caution">
    <text evidence="3">The sequence shown here is derived from an EMBL/GenBank/DDBJ whole genome shotgun (WGS) entry which is preliminary data.</text>
</comment>
<dbReference type="STRING" id="1308866.J416_00654"/>
<dbReference type="PATRIC" id="fig|1308866.3.peg.134"/>
<protein>
    <recommendedName>
        <fullName evidence="5">Coupling factor for flagellin transcription and translation</fullName>
    </recommendedName>
</protein>
<keyword evidence="4" id="KW-1185">Reference proteome</keyword>
<dbReference type="eggNOG" id="ENOG5032ZAF">
    <property type="taxonomic scope" value="Bacteria"/>
</dbReference>
<dbReference type="Proteomes" id="UP000012283">
    <property type="component" value="Unassembled WGS sequence"/>
</dbReference>
<sequence length="175" mass="20212">MIVELLLLFSFLLHGLTFVLFRQWKSKQTKLEELEKNVQDQVKSMEELLSFHLMELKEENHDFMKQLQNQQMTSVDTHAEEASSPETAIEKEKSKETTTPEIDVTTNTAPQYTDSKHLIQTDGEHEDTVEASETAQVLHYYGKGLSADDIARKLHMGKTEVELLLKFHQNETNFS</sequence>
<dbReference type="AlphaFoldDB" id="N4WV25"/>
<name>N4WV25_9BACI</name>
<feature type="coiled-coil region" evidence="1">
    <location>
        <begin position="28"/>
        <end position="73"/>
    </location>
</feature>
<feature type="region of interest" description="Disordered" evidence="2">
    <location>
        <begin position="76"/>
        <end position="114"/>
    </location>
</feature>
<dbReference type="Pfam" id="PF19610">
    <property type="entry name" value="DUF6115"/>
    <property type="match status" value="1"/>
</dbReference>
<feature type="compositionally biased region" description="Polar residues" evidence="2">
    <location>
        <begin position="104"/>
        <end position="113"/>
    </location>
</feature>
<evidence type="ECO:0000313" key="4">
    <source>
        <dbReference type="Proteomes" id="UP000012283"/>
    </source>
</evidence>
<evidence type="ECO:0000256" key="1">
    <source>
        <dbReference type="SAM" id="Coils"/>
    </source>
</evidence>
<proteinExistence type="predicted"/>
<dbReference type="InterPro" id="IPR046118">
    <property type="entry name" value="DUF6115"/>
</dbReference>
<dbReference type="RefSeq" id="WP_003462817.1">
    <property type="nucleotide sequence ID" value="NZ_APML01000004.1"/>
</dbReference>
<keyword evidence="1" id="KW-0175">Coiled coil</keyword>
<dbReference type="OrthoDB" id="1708317at2"/>
<gene>
    <name evidence="3" type="ORF">J416_00654</name>
</gene>
<evidence type="ECO:0000313" key="3">
    <source>
        <dbReference type="EMBL" id="ENH98210.1"/>
    </source>
</evidence>
<evidence type="ECO:0000256" key="2">
    <source>
        <dbReference type="SAM" id="MobiDB-lite"/>
    </source>
</evidence>
<dbReference type="EMBL" id="APML01000004">
    <property type="protein sequence ID" value="ENH98210.1"/>
    <property type="molecule type" value="Genomic_DNA"/>
</dbReference>